<keyword evidence="1" id="KW-0678">Repressor</keyword>
<name>A0ABU2BU80_9ACTN</name>
<dbReference type="Gene3D" id="1.10.357.10">
    <property type="entry name" value="Tetracycline Repressor, domain 2"/>
    <property type="match status" value="1"/>
</dbReference>
<dbReference type="InterPro" id="IPR001647">
    <property type="entry name" value="HTH_TetR"/>
</dbReference>
<dbReference type="RefSeq" id="WP_310298108.1">
    <property type="nucleotide sequence ID" value="NZ_BAAAPS010000002.1"/>
</dbReference>
<accession>A0ABU2BU80</accession>
<dbReference type="EMBL" id="JAVDYG010000001">
    <property type="protein sequence ID" value="MDR7360919.1"/>
    <property type="molecule type" value="Genomic_DNA"/>
</dbReference>
<feature type="region of interest" description="Disordered" evidence="6">
    <location>
        <begin position="1"/>
        <end position="21"/>
    </location>
</feature>
<organism evidence="8 9">
    <name type="scientific">Nocardioides marmoribigeumensis</name>
    <dbReference type="NCBI Taxonomy" id="433649"/>
    <lineage>
        <taxon>Bacteria</taxon>
        <taxon>Bacillati</taxon>
        <taxon>Actinomycetota</taxon>
        <taxon>Actinomycetes</taxon>
        <taxon>Propionibacteriales</taxon>
        <taxon>Nocardioidaceae</taxon>
        <taxon>Nocardioides</taxon>
    </lineage>
</organism>
<evidence type="ECO:0000256" key="2">
    <source>
        <dbReference type="ARBA" id="ARBA00023015"/>
    </source>
</evidence>
<reference evidence="8 9" key="1">
    <citation type="submission" date="2023-07" db="EMBL/GenBank/DDBJ databases">
        <title>Sequencing the genomes of 1000 actinobacteria strains.</title>
        <authorList>
            <person name="Klenk H.-P."/>
        </authorList>
    </citation>
    <scope>NUCLEOTIDE SEQUENCE [LARGE SCALE GENOMIC DNA]</scope>
    <source>
        <strain evidence="8 9">DSM 19426</strain>
    </source>
</reference>
<keyword evidence="3 5" id="KW-0238">DNA-binding</keyword>
<dbReference type="Pfam" id="PF13977">
    <property type="entry name" value="TetR_C_6"/>
    <property type="match status" value="1"/>
</dbReference>
<dbReference type="InterPro" id="IPR009057">
    <property type="entry name" value="Homeodomain-like_sf"/>
</dbReference>
<evidence type="ECO:0000313" key="9">
    <source>
        <dbReference type="Proteomes" id="UP001183648"/>
    </source>
</evidence>
<feature type="DNA-binding region" description="H-T-H motif" evidence="5">
    <location>
        <begin position="45"/>
        <end position="64"/>
    </location>
</feature>
<evidence type="ECO:0000313" key="8">
    <source>
        <dbReference type="EMBL" id="MDR7360919.1"/>
    </source>
</evidence>
<protein>
    <submittedName>
        <fullName evidence="8">AcrR family transcriptional regulator</fullName>
    </submittedName>
</protein>
<dbReference type="SUPFAM" id="SSF48498">
    <property type="entry name" value="Tetracyclin repressor-like, C-terminal domain"/>
    <property type="match status" value="1"/>
</dbReference>
<dbReference type="Proteomes" id="UP001183648">
    <property type="component" value="Unassembled WGS sequence"/>
</dbReference>
<keyword evidence="9" id="KW-1185">Reference proteome</keyword>
<sequence>MQKVSAGPAEGKTRERVRPTREDVRARVLGAAAEVFLEHGYHQASTTEIASRAGFTKGALYSNFGGKEDLFLALVEQEATARVEQLSVPGRTGTVSLDDLVDGLLGLTRGDRAGLVFAEFRAAASQDRDTAARVAVVRRRLVASMAARLAAEVAAAGLALAVPAEEAATVLVALVNGLGLEQVGAAGPLITRDTLLRVLSGLVTAPEEDA</sequence>
<evidence type="ECO:0000256" key="6">
    <source>
        <dbReference type="SAM" id="MobiDB-lite"/>
    </source>
</evidence>
<feature type="domain" description="HTH tetR-type" evidence="7">
    <location>
        <begin position="22"/>
        <end position="82"/>
    </location>
</feature>
<evidence type="ECO:0000256" key="3">
    <source>
        <dbReference type="ARBA" id="ARBA00023125"/>
    </source>
</evidence>
<dbReference type="SUPFAM" id="SSF46689">
    <property type="entry name" value="Homeodomain-like"/>
    <property type="match status" value="1"/>
</dbReference>
<gene>
    <name evidence="8" type="ORF">J2S63_000472</name>
</gene>
<dbReference type="PROSITE" id="PS50977">
    <property type="entry name" value="HTH_TETR_2"/>
    <property type="match status" value="1"/>
</dbReference>
<dbReference type="InterPro" id="IPR050109">
    <property type="entry name" value="HTH-type_TetR-like_transc_reg"/>
</dbReference>
<dbReference type="InterPro" id="IPR036271">
    <property type="entry name" value="Tet_transcr_reg_TetR-rel_C_sf"/>
</dbReference>
<dbReference type="PRINTS" id="PR00455">
    <property type="entry name" value="HTHTETR"/>
</dbReference>
<evidence type="ECO:0000259" key="7">
    <source>
        <dbReference type="PROSITE" id="PS50977"/>
    </source>
</evidence>
<keyword evidence="4" id="KW-0804">Transcription</keyword>
<feature type="compositionally biased region" description="Basic and acidic residues" evidence="6">
    <location>
        <begin position="11"/>
        <end position="21"/>
    </location>
</feature>
<comment type="caution">
    <text evidence="8">The sequence shown here is derived from an EMBL/GenBank/DDBJ whole genome shotgun (WGS) entry which is preliminary data.</text>
</comment>
<dbReference type="Pfam" id="PF00440">
    <property type="entry name" value="TetR_N"/>
    <property type="match status" value="1"/>
</dbReference>
<dbReference type="PANTHER" id="PTHR30055:SF241">
    <property type="entry name" value="TRANSCRIPTIONAL REGULATORY PROTEIN"/>
    <property type="match status" value="1"/>
</dbReference>
<evidence type="ECO:0000256" key="4">
    <source>
        <dbReference type="ARBA" id="ARBA00023163"/>
    </source>
</evidence>
<evidence type="ECO:0000256" key="5">
    <source>
        <dbReference type="PROSITE-ProRule" id="PRU00335"/>
    </source>
</evidence>
<dbReference type="InterPro" id="IPR039538">
    <property type="entry name" value="BetI_C"/>
</dbReference>
<keyword evidence="2" id="KW-0805">Transcription regulation</keyword>
<proteinExistence type="predicted"/>
<dbReference type="PANTHER" id="PTHR30055">
    <property type="entry name" value="HTH-TYPE TRANSCRIPTIONAL REGULATOR RUTR"/>
    <property type="match status" value="1"/>
</dbReference>
<evidence type="ECO:0000256" key="1">
    <source>
        <dbReference type="ARBA" id="ARBA00022491"/>
    </source>
</evidence>